<comment type="caution">
    <text evidence="4">The sequence shown here is derived from an EMBL/GenBank/DDBJ whole genome shotgun (WGS) entry which is preliminary data.</text>
</comment>
<dbReference type="InterPro" id="IPR011109">
    <property type="entry name" value="DNA_bind_recombinase_dom"/>
</dbReference>
<reference evidence="4 5" key="1">
    <citation type="submission" date="2015-05" db="EMBL/GenBank/DDBJ databases">
        <title>Whole genome sequence and identification of bacterial endophytes from Costus igneus.</title>
        <authorList>
            <person name="Lee Y.P."/>
            <person name="Gan H.M."/>
            <person name="Eng W."/>
            <person name="Wheatley M.S."/>
            <person name="Caraballo A."/>
            <person name="Polter S."/>
            <person name="Savka M.A."/>
            <person name="Hudson A.O."/>
        </authorList>
    </citation>
    <scope>NUCLEOTIDE SEQUENCE [LARGE SCALE GENOMIC DNA]</scope>
    <source>
        <strain evidence="4 5">RIT379</strain>
    </source>
</reference>
<dbReference type="Pfam" id="PF13408">
    <property type="entry name" value="Zn_ribbon_recom"/>
    <property type="match status" value="1"/>
</dbReference>
<dbReference type="Proteomes" id="UP000036045">
    <property type="component" value="Unassembled WGS sequence"/>
</dbReference>
<dbReference type="SMART" id="SM00857">
    <property type="entry name" value="Resolvase"/>
    <property type="match status" value="1"/>
</dbReference>
<proteinExistence type="predicted"/>
<dbReference type="PANTHER" id="PTHR30461:SF23">
    <property type="entry name" value="DNA RECOMBINASE-RELATED"/>
    <property type="match status" value="1"/>
</dbReference>
<feature type="domain" description="Recombinase" evidence="3">
    <location>
        <begin position="169"/>
        <end position="288"/>
    </location>
</feature>
<dbReference type="Pfam" id="PF00239">
    <property type="entry name" value="Resolvase"/>
    <property type="match status" value="1"/>
</dbReference>
<dbReference type="GO" id="GO:0000150">
    <property type="term" value="F:DNA strand exchange activity"/>
    <property type="evidence" value="ECO:0007669"/>
    <property type="project" value="InterPro"/>
</dbReference>
<evidence type="ECO:0000313" key="5">
    <source>
        <dbReference type="Proteomes" id="UP000036045"/>
    </source>
</evidence>
<name>A0A0J1HPP3_NIACI</name>
<dbReference type="EMBL" id="LDPH01000057">
    <property type="protein sequence ID" value="KLV15658.1"/>
    <property type="molecule type" value="Genomic_DNA"/>
</dbReference>
<gene>
    <name evidence="4" type="ORF">ABW02_25535</name>
</gene>
<feature type="domain" description="Resolvase/invertase-type recombinase catalytic" evidence="2">
    <location>
        <begin position="14"/>
        <end position="162"/>
    </location>
</feature>
<dbReference type="InterPro" id="IPR006119">
    <property type="entry name" value="Resolv_N"/>
</dbReference>
<evidence type="ECO:0000259" key="3">
    <source>
        <dbReference type="PROSITE" id="PS51737"/>
    </source>
</evidence>
<dbReference type="SUPFAM" id="SSF53041">
    <property type="entry name" value="Resolvase-like"/>
    <property type="match status" value="1"/>
</dbReference>
<dbReference type="Gene3D" id="3.40.50.1390">
    <property type="entry name" value="Resolvase, N-terminal catalytic domain"/>
    <property type="match status" value="1"/>
</dbReference>
<evidence type="ECO:0000256" key="1">
    <source>
        <dbReference type="SAM" id="Coils"/>
    </source>
</evidence>
<dbReference type="PROSITE" id="PS51736">
    <property type="entry name" value="RECOMBINASES_3"/>
    <property type="match status" value="1"/>
</dbReference>
<dbReference type="InterPro" id="IPR025827">
    <property type="entry name" value="Zn_ribbon_recom_dom"/>
</dbReference>
<dbReference type="CDD" id="cd03768">
    <property type="entry name" value="SR_ResInv"/>
    <property type="match status" value="1"/>
</dbReference>
<dbReference type="InterPro" id="IPR036162">
    <property type="entry name" value="Resolvase-like_N_sf"/>
</dbReference>
<dbReference type="Pfam" id="PF07508">
    <property type="entry name" value="Recombinase"/>
    <property type="match status" value="1"/>
</dbReference>
<organism evidence="4 5">
    <name type="scientific">Niallia circulans</name>
    <name type="common">Bacillus circulans</name>
    <dbReference type="NCBI Taxonomy" id="1397"/>
    <lineage>
        <taxon>Bacteria</taxon>
        <taxon>Bacillati</taxon>
        <taxon>Bacillota</taxon>
        <taxon>Bacilli</taxon>
        <taxon>Bacillales</taxon>
        <taxon>Bacillaceae</taxon>
        <taxon>Niallia</taxon>
    </lineage>
</organism>
<evidence type="ECO:0000259" key="2">
    <source>
        <dbReference type="PROSITE" id="PS51736"/>
    </source>
</evidence>
<accession>A0A0J1HPP3</accession>
<protein>
    <submittedName>
        <fullName evidence="4">Uncharacterized protein</fullName>
    </submittedName>
</protein>
<dbReference type="PROSITE" id="PS51737">
    <property type="entry name" value="RECOMBINASE_DNA_BIND"/>
    <property type="match status" value="1"/>
</dbReference>
<evidence type="ECO:0000313" key="4">
    <source>
        <dbReference type="EMBL" id="KLV15658.1"/>
    </source>
</evidence>
<dbReference type="AlphaFoldDB" id="A0A0J1HPP3"/>
<dbReference type="InterPro" id="IPR050639">
    <property type="entry name" value="SSR_resolvase"/>
</dbReference>
<sequence>MRGEIYMENNKKLRVVIYKRVSTEEQKRTGFSLEGQEDELRAYAERKGYKIVGVYTDGGYSGKNFNRPEIQRLFSDMRNGDFDAILVWKVDRISRKNRDVLDLIDNELHPRNMKLLVSTCDIDSSNANGYMFISMLGTFAEYERSLIIERVSSGMEKRAKSGMWNGGIILGYDVVEKSLVINEEECEIVKQIFQLRANGYGYKAITNVLNSEGKKSKKNNSFSINAVKTILENRTYIGQLNWGTHREWEKKRRSGKTDPISAEGVHEAIIELGLWNRVQEVNKVNRDASTNTKNIKSEFILSGILRCPTCGAGTVMSKSKKRNGSGYHFYYMCQNYHTKGKDVCRSNLVKKELIEEQVLSYINGLISKSGIVNDIIDKINKEKHTDTDKLQEQIVAYKKELRVKEKELDAIDEEYRNKEITAKAYGRLSGKIEDEVDRLQGIVSDLEEKYGKVTSSYSVDEKIVKEALENFNALFTGASNENKKILIKSLIKKIEVESNRKEIKRIVFWFLEDSALSLKNALPNNEGRRTVS</sequence>
<keyword evidence="1" id="KW-0175">Coiled coil</keyword>
<dbReference type="Gene3D" id="3.90.1750.20">
    <property type="entry name" value="Putative Large Serine Recombinase, Chain B, Domain 2"/>
    <property type="match status" value="1"/>
</dbReference>
<feature type="coiled-coil region" evidence="1">
    <location>
        <begin position="387"/>
        <end position="449"/>
    </location>
</feature>
<dbReference type="PATRIC" id="fig|1397.4.peg.4655"/>
<dbReference type="GO" id="GO:0003677">
    <property type="term" value="F:DNA binding"/>
    <property type="evidence" value="ECO:0007669"/>
    <property type="project" value="InterPro"/>
</dbReference>
<dbReference type="InterPro" id="IPR038109">
    <property type="entry name" value="DNA_bind_recomb_sf"/>
</dbReference>
<keyword evidence="5" id="KW-1185">Reference proteome</keyword>
<dbReference type="PANTHER" id="PTHR30461">
    <property type="entry name" value="DNA-INVERTASE FROM LAMBDOID PROPHAGE"/>
    <property type="match status" value="1"/>
</dbReference>